<dbReference type="CDD" id="cd00302">
    <property type="entry name" value="cytochrome_P450"/>
    <property type="match status" value="1"/>
</dbReference>
<organism evidence="3 4">
    <name type="scientific">Burkholderia lata (strain ATCC 17760 / DSM 23089 / LMG 22485 / NCIMB 9086 / R18194 / 383)</name>
    <dbReference type="NCBI Taxonomy" id="482957"/>
    <lineage>
        <taxon>Bacteria</taxon>
        <taxon>Pseudomonadati</taxon>
        <taxon>Pseudomonadota</taxon>
        <taxon>Betaproteobacteria</taxon>
        <taxon>Burkholderiales</taxon>
        <taxon>Burkholderiaceae</taxon>
        <taxon>Burkholderia</taxon>
        <taxon>Burkholderia cepacia complex</taxon>
    </lineage>
</organism>
<dbReference type="Pfam" id="PF00067">
    <property type="entry name" value="p450"/>
    <property type="match status" value="1"/>
</dbReference>
<dbReference type="PROSITE" id="PS00086">
    <property type="entry name" value="CYTOCHROME_P450"/>
    <property type="match status" value="1"/>
</dbReference>
<evidence type="ECO:0000256" key="2">
    <source>
        <dbReference type="RuleBase" id="RU000461"/>
    </source>
</evidence>
<name>A0A833V484_BURL3</name>
<dbReference type="InterPro" id="IPR036396">
    <property type="entry name" value="Cyt_P450_sf"/>
</dbReference>
<dbReference type="SUPFAM" id="SSF48264">
    <property type="entry name" value="Cytochrome P450"/>
    <property type="match status" value="1"/>
</dbReference>
<evidence type="ECO:0000313" key="3">
    <source>
        <dbReference type="EMBL" id="KAF1039988.1"/>
    </source>
</evidence>
<dbReference type="Proteomes" id="UP000467522">
    <property type="component" value="Unassembled WGS sequence"/>
</dbReference>
<dbReference type="Gene3D" id="1.10.630.10">
    <property type="entry name" value="Cytochrome P450"/>
    <property type="match status" value="1"/>
</dbReference>
<dbReference type="PANTHER" id="PTHR46696:SF6">
    <property type="entry name" value="P450, PUTATIVE (EUROFUNG)-RELATED"/>
    <property type="match status" value="1"/>
</dbReference>
<accession>A0A833V484</accession>
<gene>
    <name evidence="3" type="primary">mycCI</name>
    <name evidence="3" type="ORF">GAK33_00988</name>
</gene>
<evidence type="ECO:0000313" key="4">
    <source>
        <dbReference type="Proteomes" id="UP000467522"/>
    </source>
</evidence>
<protein>
    <submittedName>
        <fullName evidence="3">Mycinamicin VIII C21 methyl hydroxylase</fullName>
    </submittedName>
</protein>
<keyword evidence="2" id="KW-0560">Oxidoreductase</keyword>
<dbReference type="GO" id="GO:0005506">
    <property type="term" value="F:iron ion binding"/>
    <property type="evidence" value="ECO:0007669"/>
    <property type="project" value="InterPro"/>
</dbReference>
<keyword evidence="2" id="KW-0349">Heme</keyword>
<dbReference type="RefSeq" id="WP_278643927.1">
    <property type="nucleotide sequence ID" value="NZ_WNDV01000002.1"/>
</dbReference>
<dbReference type="InterPro" id="IPR017972">
    <property type="entry name" value="Cyt_P450_CS"/>
</dbReference>
<dbReference type="PANTHER" id="PTHR46696">
    <property type="entry name" value="P450, PUTATIVE (EUROFUNG)-RELATED"/>
    <property type="match status" value="1"/>
</dbReference>
<keyword evidence="2" id="KW-0479">Metal-binding</keyword>
<keyword evidence="2" id="KW-0408">Iron</keyword>
<dbReference type="InterPro" id="IPR001128">
    <property type="entry name" value="Cyt_P450"/>
</dbReference>
<comment type="similarity">
    <text evidence="1 2">Belongs to the cytochrome P450 family.</text>
</comment>
<dbReference type="GO" id="GO:0016705">
    <property type="term" value="F:oxidoreductase activity, acting on paired donors, with incorporation or reduction of molecular oxygen"/>
    <property type="evidence" value="ECO:0007669"/>
    <property type="project" value="InterPro"/>
</dbReference>
<evidence type="ECO:0000256" key="1">
    <source>
        <dbReference type="ARBA" id="ARBA00010617"/>
    </source>
</evidence>
<reference evidence="4" key="1">
    <citation type="journal article" date="2020" name="MBio">
        <title>Horizontal gene transfer to a defensive symbiont with a reduced genome amongst a multipartite beetle microbiome.</title>
        <authorList>
            <person name="Waterworth S.C."/>
            <person name="Florez L.V."/>
            <person name="Rees E.R."/>
            <person name="Hertweck C."/>
            <person name="Kaltenpoth M."/>
            <person name="Kwan J.C."/>
        </authorList>
    </citation>
    <scope>NUCLEOTIDE SEQUENCE [LARGE SCALE GENOMIC DNA]</scope>
</reference>
<dbReference type="GO" id="GO:0020037">
    <property type="term" value="F:heme binding"/>
    <property type="evidence" value="ECO:0007669"/>
    <property type="project" value="InterPro"/>
</dbReference>
<dbReference type="AlphaFoldDB" id="A0A833V484"/>
<dbReference type="EMBL" id="WNDV01000002">
    <property type="protein sequence ID" value="KAF1039988.1"/>
    <property type="molecule type" value="Genomic_DNA"/>
</dbReference>
<proteinExistence type="inferred from homology"/>
<sequence length="413" mass="45478">MKHRIDTYRDAEKTMKDKTLRQAMYDPALFFMKDTVVNLHGDAHLRKRQALNSLFTREFFRDYQNRVLPAALDQVLKPVVAEGRGDVAILAFQALVNLTSDVTGIDRVGTEEETNRILKIIRGLAHVSTVEQLLSGSVDDANRKIREALVEFERDFYVPSARRRQALIDQGAELPKDVMTVMLVNYPNGELPHDVMVKDAALFLLASAATQANTLCFIMLDILTWCRDHPGTRETLLAEPATLQKFIWEAIRLHPPQVVSLRRASCPMHVPDGGEVAAGDVIEFDMATANRNPDIFGPDADTFNPYRVPPGRIAAPGLSFGAGPHACVGRVLAAGVPITAENADSEDTEFGTLHMITHALLVLGVDLDRDHPPIVDEATVRRHIVSLPFVLRPELAAAAGREVAGGGCPFTRS</sequence>
<keyword evidence="2" id="KW-0503">Monooxygenase</keyword>
<dbReference type="GO" id="GO:0004497">
    <property type="term" value="F:monooxygenase activity"/>
    <property type="evidence" value="ECO:0007669"/>
    <property type="project" value="UniProtKB-KW"/>
</dbReference>
<comment type="caution">
    <text evidence="3">The sequence shown here is derived from an EMBL/GenBank/DDBJ whole genome shotgun (WGS) entry which is preliminary data.</text>
</comment>